<feature type="transmembrane region" description="Helical" evidence="2">
    <location>
        <begin position="100"/>
        <end position="122"/>
    </location>
</feature>
<evidence type="ECO:0000313" key="4">
    <source>
        <dbReference type="Proteomes" id="UP001220064"/>
    </source>
</evidence>
<organism evidence="3 4">
    <name type="scientific">Corynebacterium massiliense DSM 45435</name>
    <dbReference type="NCBI Taxonomy" id="1121364"/>
    <lineage>
        <taxon>Bacteria</taxon>
        <taxon>Bacillati</taxon>
        <taxon>Actinomycetota</taxon>
        <taxon>Actinomycetes</taxon>
        <taxon>Mycobacteriales</taxon>
        <taxon>Corynebacteriaceae</taxon>
        <taxon>Corynebacterium</taxon>
    </lineage>
</organism>
<evidence type="ECO:0000256" key="1">
    <source>
        <dbReference type="SAM" id="MobiDB-lite"/>
    </source>
</evidence>
<keyword evidence="2" id="KW-1133">Transmembrane helix</keyword>
<feature type="compositionally biased region" description="Low complexity" evidence="1">
    <location>
        <begin position="232"/>
        <end position="271"/>
    </location>
</feature>
<keyword evidence="2" id="KW-0812">Transmembrane</keyword>
<dbReference type="RefSeq" id="WP_022862689.1">
    <property type="nucleotide sequence ID" value="NZ_ATVG01000003.1"/>
</dbReference>
<protein>
    <recommendedName>
        <fullName evidence="5">Anti-sigma-D factor RsdA sigma factor binding region domain-containing protein</fullName>
    </recommendedName>
</protein>
<dbReference type="EMBL" id="CP063189">
    <property type="protein sequence ID" value="WCZ31877.1"/>
    <property type="molecule type" value="Genomic_DNA"/>
</dbReference>
<evidence type="ECO:0000313" key="3">
    <source>
        <dbReference type="EMBL" id="WCZ31877.1"/>
    </source>
</evidence>
<evidence type="ECO:0000256" key="2">
    <source>
        <dbReference type="SAM" id="Phobius"/>
    </source>
</evidence>
<evidence type="ECO:0008006" key="5">
    <source>
        <dbReference type="Google" id="ProtNLM"/>
    </source>
</evidence>
<gene>
    <name evidence="3" type="ORF">CMASS_02090</name>
</gene>
<proteinExistence type="predicted"/>
<dbReference type="Proteomes" id="UP001220064">
    <property type="component" value="Chromosome"/>
</dbReference>
<feature type="region of interest" description="Disordered" evidence="1">
    <location>
        <begin position="49"/>
        <end position="75"/>
    </location>
</feature>
<keyword evidence="4" id="KW-1185">Reference proteome</keyword>
<sequence>MSHDARSDLDALRTSDEFLTALSHGADPSAGEDELAGLLLDARRDIEAPMPDAPDVTAVASGASAGDAPAHGGASVTELAPRHRHARHQRGHFSLKNHPLVSGMIGAAAATLLIAGVGAAGFNVGEPKGSVSEVELAGELEELEKASESGDHGAVMERVAEMRRRLGLPETATKTETRTRTQSVAPEQETVVETETREADPAKGPSDKPQQDQSARPERETVTQTVGGGADAPGAADSAPERATATETVVVTETVTVANGTTEGSVRAPENAPEDPAEPTDLEDLTGAPHSATE</sequence>
<reference evidence="3 4" key="1">
    <citation type="submission" date="2020-10" db="EMBL/GenBank/DDBJ databases">
        <title>Complete genome sequence of Corynebacterium massiliense DSM 45435, type strain of Corynebacterium massiliense.</title>
        <authorList>
            <person name="Busche T."/>
            <person name="Kalinowski J."/>
            <person name="Ruckert C."/>
        </authorList>
    </citation>
    <scope>NUCLEOTIDE SEQUENCE [LARGE SCALE GENOMIC DNA]</scope>
    <source>
        <strain evidence="3 4">DSM 45435</strain>
    </source>
</reference>
<feature type="compositionally biased region" description="Basic and acidic residues" evidence="1">
    <location>
        <begin position="194"/>
        <end position="221"/>
    </location>
</feature>
<keyword evidence="2" id="KW-0472">Membrane</keyword>
<feature type="compositionally biased region" description="Acidic residues" evidence="1">
    <location>
        <begin position="272"/>
        <end position="284"/>
    </location>
</feature>
<feature type="region of interest" description="Disordered" evidence="1">
    <location>
        <begin position="164"/>
        <end position="294"/>
    </location>
</feature>
<name>A0ABY7U8Q5_9CORY</name>
<accession>A0ABY7U8Q5</accession>